<sequence length="86" mass="9528">MESDLEVPPPQQPRAQAQSRRRRVAPPPSVASSSAGAEPSSSIVHLEDRVTHLEEQFIGVNTRLDRSTDLLERIARNQGVLSDEEK</sequence>
<dbReference type="Proteomes" id="UP001497516">
    <property type="component" value="Chromosome 5"/>
</dbReference>
<keyword evidence="3" id="KW-1185">Reference proteome</keyword>
<evidence type="ECO:0000313" key="3">
    <source>
        <dbReference type="Proteomes" id="UP001497516"/>
    </source>
</evidence>
<reference evidence="2 3" key="1">
    <citation type="submission" date="2024-04" db="EMBL/GenBank/DDBJ databases">
        <authorList>
            <person name="Fracassetti M."/>
        </authorList>
    </citation>
    <scope>NUCLEOTIDE SEQUENCE [LARGE SCALE GENOMIC DNA]</scope>
</reference>
<dbReference type="EMBL" id="OZ034818">
    <property type="protein sequence ID" value="CAL1390342.1"/>
    <property type="molecule type" value="Genomic_DNA"/>
</dbReference>
<feature type="region of interest" description="Disordered" evidence="1">
    <location>
        <begin position="1"/>
        <end position="43"/>
    </location>
</feature>
<evidence type="ECO:0000313" key="2">
    <source>
        <dbReference type="EMBL" id="CAL1390342.1"/>
    </source>
</evidence>
<proteinExistence type="predicted"/>
<feature type="compositionally biased region" description="Low complexity" evidence="1">
    <location>
        <begin position="30"/>
        <end position="42"/>
    </location>
</feature>
<protein>
    <submittedName>
        <fullName evidence="2">Uncharacterized protein</fullName>
    </submittedName>
</protein>
<gene>
    <name evidence="2" type="ORF">LTRI10_LOCUS31136</name>
</gene>
<organism evidence="2 3">
    <name type="scientific">Linum trigynum</name>
    <dbReference type="NCBI Taxonomy" id="586398"/>
    <lineage>
        <taxon>Eukaryota</taxon>
        <taxon>Viridiplantae</taxon>
        <taxon>Streptophyta</taxon>
        <taxon>Embryophyta</taxon>
        <taxon>Tracheophyta</taxon>
        <taxon>Spermatophyta</taxon>
        <taxon>Magnoliopsida</taxon>
        <taxon>eudicotyledons</taxon>
        <taxon>Gunneridae</taxon>
        <taxon>Pentapetalae</taxon>
        <taxon>rosids</taxon>
        <taxon>fabids</taxon>
        <taxon>Malpighiales</taxon>
        <taxon>Linaceae</taxon>
        <taxon>Linum</taxon>
    </lineage>
</organism>
<name>A0AAV2EX99_9ROSI</name>
<evidence type="ECO:0000256" key="1">
    <source>
        <dbReference type="SAM" id="MobiDB-lite"/>
    </source>
</evidence>
<accession>A0AAV2EX99</accession>
<dbReference type="AlphaFoldDB" id="A0AAV2EX99"/>